<evidence type="ECO:0000256" key="1">
    <source>
        <dbReference type="SAM" id="MobiDB-lite"/>
    </source>
</evidence>
<evidence type="ECO:0000313" key="2">
    <source>
        <dbReference type="EMBL" id="SMY20123.1"/>
    </source>
</evidence>
<feature type="compositionally biased region" description="Polar residues" evidence="1">
    <location>
        <begin position="90"/>
        <end position="132"/>
    </location>
</feature>
<gene>
    <name evidence="2" type="ORF">ZT1A5_G1558</name>
</gene>
<name>A0A1Y6L6I9_ZYMTR</name>
<sequence length="374" mass="41356">MPNKDTPINKPSSSEGRGGFRNLFSKIFSRHDHDNESHDPARTNPERREFVPRHANRDMLLAVPVEQRPDMIKRARESRRQTMAEMGFSTAPQSFKSLPSQWRSANSRQQKSTLSKSEAGNRLSYPQRSSQRARADTLDFGAAPTRTASVNVGMRMDRTAVFNVTSSELGSTNTGWGGQPTPPRTGRLLQDDPSRRRQYFSHSTDGDRRKSNGKGKQRATEDEVRVAMLREQARAGAMRYPNGSSASMDQSPAPPMSTPVQDASAEPAGRWSRNRHRPSESAGHLLDQIKEDHQNSRPISSIGGSATTSNAESVISYAETEASTAATTIGDQHSERDYDRHGSGEDPSLRAKTVSQLHDVGIESKAILDQRESC</sequence>
<organism evidence="2 3">
    <name type="scientific">Zymoseptoria tritici ST99CH_1A5</name>
    <dbReference type="NCBI Taxonomy" id="1276529"/>
    <lineage>
        <taxon>Eukaryota</taxon>
        <taxon>Fungi</taxon>
        <taxon>Dikarya</taxon>
        <taxon>Ascomycota</taxon>
        <taxon>Pezizomycotina</taxon>
        <taxon>Dothideomycetes</taxon>
        <taxon>Dothideomycetidae</taxon>
        <taxon>Mycosphaerellales</taxon>
        <taxon>Mycosphaerellaceae</taxon>
        <taxon>Zymoseptoria</taxon>
    </lineage>
</organism>
<feature type="compositionally biased region" description="Basic and acidic residues" evidence="1">
    <location>
        <begin position="332"/>
        <end position="349"/>
    </location>
</feature>
<feature type="compositionally biased region" description="Low complexity" evidence="1">
    <location>
        <begin position="318"/>
        <end position="328"/>
    </location>
</feature>
<dbReference type="EMBL" id="LT882676">
    <property type="protein sequence ID" value="SMY20123.1"/>
    <property type="molecule type" value="Genomic_DNA"/>
</dbReference>
<protein>
    <submittedName>
        <fullName evidence="2">Uncharacterized protein</fullName>
    </submittedName>
</protein>
<feature type="region of interest" description="Disordered" evidence="1">
    <location>
        <begin position="236"/>
        <end position="280"/>
    </location>
</feature>
<dbReference type="Proteomes" id="UP000215453">
    <property type="component" value="Chromosome 1"/>
</dbReference>
<feature type="region of interest" description="Disordered" evidence="1">
    <location>
        <begin position="85"/>
        <end position="140"/>
    </location>
</feature>
<feature type="region of interest" description="Disordered" evidence="1">
    <location>
        <begin position="166"/>
        <end position="224"/>
    </location>
</feature>
<dbReference type="AlphaFoldDB" id="A0A1Y6L6I9"/>
<feature type="compositionally biased region" description="Basic and acidic residues" evidence="1">
    <location>
        <begin position="29"/>
        <end position="55"/>
    </location>
</feature>
<evidence type="ECO:0000313" key="3">
    <source>
        <dbReference type="Proteomes" id="UP000215453"/>
    </source>
</evidence>
<accession>A0A1Y6L6I9</accession>
<feature type="region of interest" description="Disordered" evidence="1">
    <location>
        <begin position="315"/>
        <end position="356"/>
    </location>
</feature>
<proteinExistence type="predicted"/>
<reference evidence="2 3" key="1">
    <citation type="submission" date="2016-10" db="EMBL/GenBank/DDBJ databases">
        <authorList>
            <person name="Varghese N."/>
        </authorList>
    </citation>
    <scope>NUCLEOTIDE SEQUENCE [LARGE SCALE GENOMIC DNA]</scope>
</reference>
<feature type="region of interest" description="Disordered" evidence="1">
    <location>
        <begin position="1"/>
        <end position="55"/>
    </location>
</feature>